<keyword evidence="3 11" id="KW-0547">Nucleotide-binding</keyword>
<evidence type="ECO:0000256" key="3">
    <source>
        <dbReference type="ARBA" id="ARBA00022741"/>
    </source>
</evidence>
<keyword evidence="1 11" id="KW-0963">Cytoplasm</keyword>
<dbReference type="RefSeq" id="WP_200357448.1">
    <property type="nucleotide sequence ID" value="NZ_JAENIL010000043.1"/>
</dbReference>
<evidence type="ECO:0000313" key="14">
    <source>
        <dbReference type="EMBL" id="MBK1879235.1"/>
    </source>
</evidence>
<evidence type="ECO:0000256" key="5">
    <source>
        <dbReference type="ARBA" id="ARBA00022801"/>
    </source>
</evidence>
<dbReference type="InterPro" id="IPR003439">
    <property type="entry name" value="ABC_transporter-like_ATP-bd"/>
</dbReference>
<keyword evidence="5 11" id="KW-0378">Hydrolase</keyword>
<evidence type="ECO:0000256" key="9">
    <source>
        <dbReference type="ARBA" id="ARBA00049360"/>
    </source>
</evidence>
<dbReference type="HAMAP" id="MF_00848">
    <property type="entry name" value="Uup"/>
    <property type="match status" value="1"/>
</dbReference>
<keyword evidence="4 11" id="KW-0227">DNA damage</keyword>
<name>A0A934RWW6_9BACT</name>
<evidence type="ECO:0000256" key="8">
    <source>
        <dbReference type="ARBA" id="ARBA00023204"/>
    </source>
</evidence>
<comment type="caution">
    <text evidence="14">The sequence shown here is derived from an EMBL/GenBank/DDBJ whole genome shotgun (WGS) entry which is preliminary data.</text>
</comment>
<feature type="binding site" evidence="11">
    <location>
        <begin position="335"/>
        <end position="342"/>
    </location>
    <ligand>
        <name>ATP</name>
        <dbReference type="ChEBI" id="CHEBI:30616"/>
        <label>2</label>
    </ligand>
</feature>
<dbReference type="InterPro" id="IPR032781">
    <property type="entry name" value="ABC_tran_Xtn"/>
</dbReference>
<feature type="coiled-coil region" evidence="11">
    <location>
        <begin position="541"/>
        <end position="568"/>
    </location>
</feature>
<dbReference type="SMART" id="SM00382">
    <property type="entry name" value="AAA"/>
    <property type="match status" value="2"/>
</dbReference>
<sequence>MPVLSVTELTISFSGPPVLENASLHIDRGERVCVLGRNGAGKSTLLKVISGDYGPNSGSITFPEGGVATALPQEIPQDLDASVREIVTSGFGADGEALLALHADQPHEHLDPERQWQMEASIEQTLKDLNLDPDAPFKSLSGGLKRRALLGKALVCEPSVLILDEPTNHLDIESILWLEDFLIGSKLTLLFVTHDRSFLKKLATRIVEVDLAQLNSFRCNYETYLVRKEELLEIEAKNRAAFEKKLGQEEAWLRKGIKARRTRNEGRVLALKKMREERKSWRTRSGSASFSLQQSNSSGAKVITVKDAGFSYGDAQILQPFDAQIMRKDRIGVIGPNGSGKTTLLKLLLGKLQPTEGTVEHGTKLEIAYFDQMRDQLDDEKTVFENVADGNETVPVNGKQRHVMTYLQDFLFTPDRARASIKTLSGGERNRLLLARLFTQPANLLVLDEPTNDLDAETLELLEERILEFDGTLLLVSHDREFLENTVTSLFVLEKGGYVIEHHGGYNDWQASRHLSQAPAPSKPAAKSSQSTWKQKKTKFTNKQRQELEALPKRIEELEERKEQLVEKLADPATYQEGEAKVIPLKTEMGEIEAELETAFERWEELETLKESLTDS</sequence>
<comment type="subcellular location">
    <subcellularLocation>
        <location evidence="11">Cytoplasm</location>
    </subcellularLocation>
    <text evidence="11">Associates with ribosomes.</text>
</comment>
<dbReference type="PANTHER" id="PTHR42855:SF1">
    <property type="entry name" value="ABC TRANSPORTER DOMAIN-CONTAINING PROTEIN"/>
    <property type="match status" value="1"/>
</dbReference>
<evidence type="ECO:0000256" key="4">
    <source>
        <dbReference type="ARBA" id="ARBA00022763"/>
    </source>
</evidence>
<dbReference type="Pfam" id="PF16326">
    <property type="entry name" value="ABC_tran_CTD"/>
    <property type="match status" value="1"/>
</dbReference>
<dbReference type="Pfam" id="PF12848">
    <property type="entry name" value="ABC_tran_Xtn"/>
    <property type="match status" value="1"/>
</dbReference>
<dbReference type="EC" id="3.6.1.-" evidence="11"/>
<keyword evidence="15" id="KW-1185">Reference proteome</keyword>
<dbReference type="FunFam" id="3.40.50.300:FF:000011">
    <property type="entry name" value="Putative ABC transporter ATP-binding component"/>
    <property type="match status" value="1"/>
</dbReference>
<gene>
    <name evidence="11" type="primary">uup</name>
    <name evidence="14" type="ORF">JIN87_20280</name>
</gene>
<comment type="similarity">
    <text evidence="10 11">Belongs to the ABC transporter superfamily. ABCF family. Uup subfamily.</text>
</comment>
<dbReference type="InterPro" id="IPR037118">
    <property type="entry name" value="Val-tRNA_synth_C_sf"/>
</dbReference>
<evidence type="ECO:0000256" key="7">
    <source>
        <dbReference type="ARBA" id="ARBA00023125"/>
    </source>
</evidence>
<protein>
    <recommendedName>
        <fullName evidence="11">ATP-binding protein Uup</fullName>
        <ecNumber evidence="11">3.6.1.-</ecNumber>
    </recommendedName>
</protein>
<reference evidence="14" key="1">
    <citation type="submission" date="2021-01" db="EMBL/GenBank/DDBJ databases">
        <title>Modified the classification status of verrucomicrobia.</title>
        <authorList>
            <person name="Feng X."/>
        </authorList>
    </citation>
    <scope>NUCLEOTIDE SEQUENCE</scope>
    <source>
        <strain evidence="14">KCTC 13126</strain>
    </source>
</reference>
<dbReference type="AlphaFoldDB" id="A0A934RWW6"/>
<dbReference type="GO" id="GO:0016887">
    <property type="term" value="F:ATP hydrolysis activity"/>
    <property type="evidence" value="ECO:0007669"/>
    <property type="project" value="UniProtKB-UniRule"/>
</dbReference>
<evidence type="ECO:0000256" key="1">
    <source>
        <dbReference type="ARBA" id="ARBA00022490"/>
    </source>
</evidence>
<feature type="region of interest" description="Disordered" evidence="12">
    <location>
        <begin position="514"/>
        <end position="541"/>
    </location>
</feature>
<organism evidence="14 15">
    <name type="scientific">Pelagicoccus mobilis</name>
    <dbReference type="NCBI Taxonomy" id="415221"/>
    <lineage>
        <taxon>Bacteria</taxon>
        <taxon>Pseudomonadati</taxon>
        <taxon>Verrucomicrobiota</taxon>
        <taxon>Opitutia</taxon>
        <taxon>Puniceicoccales</taxon>
        <taxon>Pelagicoccaceae</taxon>
        <taxon>Pelagicoccus</taxon>
    </lineage>
</organism>
<dbReference type="InterPro" id="IPR017871">
    <property type="entry name" value="ABC_transporter-like_CS"/>
</dbReference>
<feature type="binding site" evidence="11">
    <location>
        <begin position="36"/>
        <end position="43"/>
    </location>
    <ligand>
        <name>ATP</name>
        <dbReference type="ChEBI" id="CHEBI:30616"/>
        <label>1</label>
    </ligand>
</feature>
<evidence type="ECO:0000256" key="6">
    <source>
        <dbReference type="ARBA" id="ARBA00022840"/>
    </source>
</evidence>
<dbReference type="InterPro" id="IPR043686">
    <property type="entry name" value="Uup"/>
</dbReference>
<feature type="compositionally biased region" description="Low complexity" evidence="12">
    <location>
        <begin position="516"/>
        <end position="533"/>
    </location>
</feature>
<dbReference type="InterPro" id="IPR051309">
    <property type="entry name" value="ABCF_ATPase"/>
</dbReference>
<dbReference type="InterPro" id="IPR032524">
    <property type="entry name" value="ABC_tran_C"/>
</dbReference>
<dbReference type="Proteomes" id="UP000617628">
    <property type="component" value="Unassembled WGS sequence"/>
</dbReference>
<dbReference type="GO" id="GO:0005737">
    <property type="term" value="C:cytoplasm"/>
    <property type="evidence" value="ECO:0007669"/>
    <property type="project" value="UniProtKB-SubCell"/>
</dbReference>
<dbReference type="Gene3D" id="3.40.50.300">
    <property type="entry name" value="P-loop containing nucleotide triphosphate hydrolases"/>
    <property type="match status" value="2"/>
</dbReference>
<comment type="catalytic activity">
    <reaction evidence="9 11">
        <text>ATP + H2O = ADP + phosphate + H(+)</text>
        <dbReference type="Rhea" id="RHEA:13065"/>
        <dbReference type="ChEBI" id="CHEBI:15377"/>
        <dbReference type="ChEBI" id="CHEBI:15378"/>
        <dbReference type="ChEBI" id="CHEBI:30616"/>
        <dbReference type="ChEBI" id="CHEBI:43474"/>
        <dbReference type="ChEBI" id="CHEBI:456216"/>
    </reaction>
</comment>
<keyword evidence="6 11" id="KW-0067">ATP-binding</keyword>
<keyword evidence="2 11" id="KW-0677">Repeat</keyword>
<evidence type="ECO:0000256" key="10">
    <source>
        <dbReference type="ARBA" id="ARBA00061478"/>
    </source>
</evidence>
<evidence type="ECO:0000256" key="12">
    <source>
        <dbReference type="SAM" id="MobiDB-lite"/>
    </source>
</evidence>
<dbReference type="Gene3D" id="1.10.287.380">
    <property type="entry name" value="Valyl-tRNA synthetase, C-terminal domain"/>
    <property type="match status" value="1"/>
</dbReference>
<accession>A0A934RWW6</accession>
<dbReference type="PROSITE" id="PS00211">
    <property type="entry name" value="ABC_TRANSPORTER_1"/>
    <property type="match status" value="1"/>
</dbReference>
<dbReference type="GO" id="GO:0043022">
    <property type="term" value="F:ribosome binding"/>
    <property type="evidence" value="ECO:0007669"/>
    <property type="project" value="UniProtKB-UniRule"/>
</dbReference>
<dbReference type="EMBL" id="JAENIL010000043">
    <property type="protein sequence ID" value="MBK1879235.1"/>
    <property type="molecule type" value="Genomic_DNA"/>
</dbReference>
<dbReference type="GO" id="GO:0006281">
    <property type="term" value="P:DNA repair"/>
    <property type="evidence" value="ECO:0007669"/>
    <property type="project" value="UniProtKB-KW"/>
</dbReference>
<dbReference type="Pfam" id="PF00005">
    <property type="entry name" value="ABC_tran"/>
    <property type="match status" value="2"/>
</dbReference>
<keyword evidence="11" id="KW-0175">Coiled coil</keyword>
<dbReference type="PANTHER" id="PTHR42855">
    <property type="entry name" value="ABC TRANSPORTER ATP-BINDING SUBUNIT"/>
    <property type="match status" value="1"/>
</dbReference>
<evidence type="ECO:0000313" key="15">
    <source>
        <dbReference type="Proteomes" id="UP000617628"/>
    </source>
</evidence>
<dbReference type="InterPro" id="IPR027417">
    <property type="entry name" value="P-loop_NTPase"/>
</dbReference>
<keyword evidence="7 11" id="KW-0238">DNA-binding</keyword>
<dbReference type="CDD" id="cd03221">
    <property type="entry name" value="ABCF_EF-3"/>
    <property type="match status" value="1"/>
</dbReference>
<feature type="domain" description="ABC transporter" evidence="13">
    <location>
        <begin position="4"/>
        <end position="236"/>
    </location>
</feature>
<keyword evidence="8 11" id="KW-0234">DNA repair</keyword>
<dbReference type="InterPro" id="IPR003593">
    <property type="entry name" value="AAA+_ATPase"/>
</dbReference>
<evidence type="ECO:0000256" key="2">
    <source>
        <dbReference type="ARBA" id="ARBA00022737"/>
    </source>
</evidence>
<feature type="domain" description="ABC transporter" evidence="13">
    <location>
        <begin position="303"/>
        <end position="529"/>
    </location>
</feature>
<dbReference type="GO" id="GO:0005524">
    <property type="term" value="F:ATP binding"/>
    <property type="evidence" value="ECO:0007669"/>
    <property type="project" value="UniProtKB-UniRule"/>
</dbReference>
<evidence type="ECO:0000259" key="13">
    <source>
        <dbReference type="PROSITE" id="PS50893"/>
    </source>
</evidence>
<proteinExistence type="inferred from homology"/>
<evidence type="ECO:0000256" key="11">
    <source>
        <dbReference type="HAMAP-Rule" id="MF_00848"/>
    </source>
</evidence>
<dbReference type="PROSITE" id="PS50893">
    <property type="entry name" value="ABC_TRANSPORTER_2"/>
    <property type="match status" value="2"/>
</dbReference>
<dbReference type="FunFam" id="3.40.50.300:FF:000309">
    <property type="entry name" value="ABC transporter ATP-binding protein"/>
    <property type="match status" value="1"/>
</dbReference>
<comment type="function">
    <text evidence="11">Probably plays a role in ribosome assembly or function. May be involved in resolution of branched DNA intermediates that result from template switching in postreplication gaps. Binds DNA and has ATPase activity.</text>
</comment>
<dbReference type="SUPFAM" id="SSF52540">
    <property type="entry name" value="P-loop containing nucleoside triphosphate hydrolases"/>
    <property type="match status" value="2"/>
</dbReference>
<dbReference type="GO" id="GO:0003677">
    <property type="term" value="F:DNA binding"/>
    <property type="evidence" value="ECO:0007669"/>
    <property type="project" value="UniProtKB-UniRule"/>
</dbReference>